<protein>
    <submittedName>
        <fullName evidence="2">Uncharacterized protein</fullName>
    </submittedName>
</protein>
<accession>A9DPF8</accession>
<feature type="transmembrane region" description="Helical" evidence="1">
    <location>
        <begin position="16"/>
        <end position="34"/>
    </location>
</feature>
<keyword evidence="1" id="KW-1133">Transmembrane helix</keyword>
<reference evidence="2 3" key="1">
    <citation type="journal article" date="2011" name="J. Bacteriol.">
        <title>Genome sequence of the algicidal bacterium Kordia algicida OT-1.</title>
        <authorList>
            <person name="Lee H.S."/>
            <person name="Kang S.G."/>
            <person name="Kwon K.K."/>
            <person name="Lee J.H."/>
            <person name="Kim S.J."/>
        </authorList>
    </citation>
    <scope>NUCLEOTIDE SEQUENCE [LARGE SCALE GENOMIC DNA]</scope>
    <source>
        <strain evidence="2 3">OT-1</strain>
    </source>
</reference>
<comment type="caution">
    <text evidence="2">The sequence shown here is derived from an EMBL/GenBank/DDBJ whole genome shotgun (WGS) entry which is preliminary data.</text>
</comment>
<feature type="transmembrane region" description="Helical" evidence="1">
    <location>
        <begin position="46"/>
        <end position="73"/>
    </location>
</feature>
<dbReference type="EMBL" id="ABIB01000002">
    <property type="protein sequence ID" value="EDP97425.1"/>
    <property type="molecule type" value="Genomic_DNA"/>
</dbReference>
<dbReference type="Proteomes" id="UP000002945">
    <property type="component" value="Unassembled WGS sequence"/>
</dbReference>
<organism evidence="2 3">
    <name type="scientific">Kordia algicida OT-1</name>
    <dbReference type="NCBI Taxonomy" id="391587"/>
    <lineage>
        <taxon>Bacteria</taxon>
        <taxon>Pseudomonadati</taxon>
        <taxon>Bacteroidota</taxon>
        <taxon>Flavobacteriia</taxon>
        <taxon>Flavobacteriales</taxon>
        <taxon>Flavobacteriaceae</taxon>
        <taxon>Kordia</taxon>
    </lineage>
</organism>
<dbReference type="STRING" id="391587.KAOT1_19722"/>
<gene>
    <name evidence="2" type="ORF">KAOT1_19722</name>
</gene>
<feature type="transmembrane region" description="Helical" evidence="1">
    <location>
        <begin position="158"/>
        <end position="179"/>
    </location>
</feature>
<evidence type="ECO:0000313" key="3">
    <source>
        <dbReference type="Proteomes" id="UP000002945"/>
    </source>
</evidence>
<keyword evidence="1" id="KW-0812">Transmembrane</keyword>
<keyword evidence="1" id="KW-0472">Membrane</keyword>
<sequence>MVQNTNNIVSFISENFFLPFAIYSIIFFTLYRFNKDKKVLKEFDKIAIQLTIWVATIWILLKITGIVTFLVQMKLEDSSTTFSQNLSWFIRKTWFQIFFWIILSQLLRIKYIAKYLFPRILIAFFLSFSFEKITMLLINIHRDYLPESVNLYTNIPSLIAVLLLKTLIFTLIVSVFYLGKRFFKNDNSK</sequence>
<name>A9DPF8_9FLAO</name>
<dbReference type="OrthoDB" id="1357554at2"/>
<dbReference type="RefSeq" id="WP_007096475.1">
    <property type="nucleotide sequence ID" value="NZ_CP142125.1"/>
</dbReference>
<evidence type="ECO:0000256" key="1">
    <source>
        <dbReference type="SAM" id="Phobius"/>
    </source>
</evidence>
<feature type="transmembrane region" description="Helical" evidence="1">
    <location>
        <begin position="120"/>
        <end position="138"/>
    </location>
</feature>
<feature type="transmembrane region" description="Helical" evidence="1">
    <location>
        <begin position="93"/>
        <end position="113"/>
    </location>
</feature>
<evidence type="ECO:0000313" key="2">
    <source>
        <dbReference type="EMBL" id="EDP97425.1"/>
    </source>
</evidence>
<dbReference type="HOGENOM" id="CLU_1432823_0_0_10"/>
<dbReference type="AlphaFoldDB" id="A9DPF8"/>
<proteinExistence type="predicted"/>
<keyword evidence="3" id="KW-1185">Reference proteome</keyword>